<reference evidence="1 2" key="1">
    <citation type="submission" date="2024-10" db="EMBL/GenBank/DDBJ databases">
        <title>The Natural Products Discovery Center: Release of the First 8490 Sequenced Strains for Exploring Actinobacteria Biosynthetic Diversity.</title>
        <authorList>
            <person name="Kalkreuter E."/>
            <person name="Kautsar S.A."/>
            <person name="Yang D."/>
            <person name="Bader C.D."/>
            <person name="Teijaro C.N."/>
            <person name="Fluegel L."/>
            <person name="Davis C.M."/>
            <person name="Simpson J.R."/>
            <person name="Lauterbach L."/>
            <person name="Steele A.D."/>
            <person name="Gui C."/>
            <person name="Meng S."/>
            <person name="Li G."/>
            <person name="Viehrig K."/>
            <person name="Ye F."/>
            <person name="Su P."/>
            <person name="Kiefer A.F."/>
            <person name="Nichols A."/>
            <person name="Cepeda A.J."/>
            <person name="Yan W."/>
            <person name="Fan B."/>
            <person name="Jiang Y."/>
            <person name="Adhikari A."/>
            <person name="Zheng C.-J."/>
            <person name="Schuster L."/>
            <person name="Cowan T.M."/>
            <person name="Smanski M.J."/>
            <person name="Chevrette M.G."/>
            <person name="De Carvalho L.P.S."/>
            <person name="Shen B."/>
        </authorList>
    </citation>
    <scope>NUCLEOTIDE SEQUENCE [LARGE SCALE GENOMIC DNA]</scope>
    <source>
        <strain evidence="1 2">NPDC020602</strain>
    </source>
</reference>
<protein>
    <recommendedName>
        <fullName evidence="3">DUF1622 domain-containing protein</fullName>
    </recommendedName>
</protein>
<evidence type="ECO:0008006" key="3">
    <source>
        <dbReference type="Google" id="ProtNLM"/>
    </source>
</evidence>
<name>A0ABW7U352_9ACTN</name>
<gene>
    <name evidence="1" type="ORF">ACH407_03225</name>
</gene>
<evidence type="ECO:0000313" key="2">
    <source>
        <dbReference type="Proteomes" id="UP001611339"/>
    </source>
</evidence>
<organism evidence="1 2">
    <name type="scientific">Streptomyces litmocidini</name>
    <dbReference type="NCBI Taxonomy" id="67318"/>
    <lineage>
        <taxon>Bacteria</taxon>
        <taxon>Bacillati</taxon>
        <taxon>Actinomycetota</taxon>
        <taxon>Actinomycetes</taxon>
        <taxon>Kitasatosporales</taxon>
        <taxon>Streptomycetaceae</taxon>
        <taxon>Streptomyces</taxon>
    </lineage>
</organism>
<dbReference type="RefSeq" id="WP_359588066.1">
    <property type="nucleotide sequence ID" value="NZ_JBEYXG010000005.1"/>
</dbReference>
<evidence type="ECO:0000313" key="1">
    <source>
        <dbReference type="EMBL" id="MFI1712585.1"/>
    </source>
</evidence>
<keyword evidence="2" id="KW-1185">Reference proteome</keyword>
<comment type="caution">
    <text evidence="1">The sequence shown here is derived from an EMBL/GenBank/DDBJ whole genome shotgun (WGS) entry which is preliminary data.</text>
</comment>
<proteinExistence type="predicted"/>
<dbReference type="Proteomes" id="UP001611339">
    <property type="component" value="Unassembled WGS sequence"/>
</dbReference>
<dbReference type="EMBL" id="JBIRUI010000001">
    <property type="protein sequence ID" value="MFI1712585.1"/>
    <property type="molecule type" value="Genomic_DNA"/>
</dbReference>
<sequence length="86" mass="9072">MTALMTQAAVLITAFGLVSAVCVGMRLRRVQPSVAVLTDFLVAAGLIHLAGRPSWTSLATAAVVIGVRLMVDSGLRTRPEQRPSAR</sequence>
<accession>A0ABW7U352</accession>